<keyword evidence="1 6" id="KW-0004">4Fe-4S</keyword>
<sequence>MSESVAREVIERSLNGEHISAKLVEELLSTEPLHELLYQADKLREKIVGQNATYVVNLYVAYTNRCVAHCPICNFHAQDASRSYILPIDKIVEIVKRFRIEKGITEVHVTGGFNPDISVDYYLNLVKEIKRQVPGVTVKAFTAEELVFISRRLGEPLDQLLWELKEAGLDALPGGGAEILDENIRRIITPYKSDPTTYLEVHKMAHRIGIRSNVTMLYGHIEEPKHIAIHLLSVLRIQRETAGFISFIPIRWRPGNTALAKNPKYKEVIAAKQSPLYDLRIIAVSRLVLGRELRNITAYWVALGKRLASIALRAGANDLGGTFYNEPVIGSTEGKITRGLDPTELEYIIVQAGLVPCERNTFYECLGRRAKGAKFWRETLWLAWSPGYTFYNPTHT</sequence>
<dbReference type="SFLD" id="SFLDG01389">
    <property type="entry name" value="menaquinone_synthsis_involved"/>
    <property type="match status" value="1"/>
</dbReference>
<dbReference type="CDD" id="cd01335">
    <property type="entry name" value="Radical_SAM"/>
    <property type="match status" value="1"/>
</dbReference>
<dbReference type="PANTHER" id="PTHR43076">
    <property type="entry name" value="FO SYNTHASE (COFH)"/>
    <property type="match status" value="1"/>
</dbReference>
<feature type="binding site" evidence="6">
    <location>
        <position position="66"/>
    </location>
    <ligand>
        <name>[4Fe-4S] cluster</name>
        <dbReference type="ChEBI" id="CHEBI:49883"/>
        <note>4Fe-4S-S-AdoMet</note>
    </ligand>
</feature>
<dbReference type="GeneID" id="11139836"/>
<dbReference type="InterPro" id="IPR013785">
    <property type="entry name" value="Aldolase_TIM"/>
</dbReference>
<dbReference type="SMART" id="SM00729">
    <property type="entry name" value="Elp3"/>
    <property type="match status" value="1"/>
</dbReference>
<dbReference type="STRING" id="694429.Pyrfu_0199"/>
<dbReference type="PROSITE" id="PS51918">
    <property type="entry name" value="RADICAL_SAM"/>
    <property type="match status" value="1"/>
</dbReference>
<accession>G0EEV7</accession>
<proteinExistence type="predicted"/>
<feature type="domain" description="Radical SAM core" evidence="8">
    <location>
        <begin position="52"/>
        <end position="291"/>
    </location>
</feature>
<evidence type="ECO:0000256" key="4">
    <source>
        <dbReference type="ARBA" id="ARBA00023004"/>
    </source>
</evidence>
<dbReference type="SFLD" id="SFLDF00343">
    <property type="entry name" value="aminofutalosine_synthase_(mqnE"/>
    <property type="match status" value="1"/>
</dbReference>
<keyword evidence="4 6" id="KW-0408">Iron</keyword>
<dbReference type="HOGENOM" id="CLU_040406_0_0_2"/>
<dbReference type="Pfam" id="PF04055">
    <property type="entry name" value="Radical_SAM"/>
    <property type="match status" value="1"/>
</dbReference>
<dbReference type="InterPro" id="IPR020050">
    <property type="entry name" value="FO_synthase_su2"/>
</dbReference>
<dbReference type="InterPro" id="IPR058240">
    <property type="entry name" value="rSAM_sf"/>
</dbReference>
<dbReference type="NCBIfam" id="TIGR00423">
    <property type="entry name" value="CofH family radical SAM protein"/>
    <property type="match status" value="1"/>
</dbReference>
<evidence type="ECO:0000259" key="8">
    <source>
        <dbReference type="PROSITE" id="PS51918"/>
    </source>
</evidence>
<dbReference type="GO" id="GO:0044689">
    <property type="term" value="F:7,8-didemethyl-8-hydroxy-5-deazariboflavin synthase activity"/>
    <property type="evidence" value="ECO:0007669"/>
    <property type="project" value="TreeGrafter"/>
</dbReference>
<dbReference type="Pfam" id="PF19288">
    <property type="entry name" value="CofH_C"/>
    <property type="match status" value="1"/>
</dbReference>
<dbReference type="eggNOG" id="arCOG00656">
    <property type="taxonomic scope" value="Archaea"/>
</dbReference>
<dbReference type="GO" id="GO:0051539">
    <property type="term" value="F:4 iron, 4 sulfur cluster binding"/>
    <property type="evidence" value="ECO:0007669"/>
    <property type="project" value="UniProtKB-KW"/>
</dbReference>
<name>G0EEV7_PYRF1</name>
<dbReference type="InParanoid" id="G0EEV7"/>
<keyword evidence="5 6" id="KW-0411">Iron-sulfur</keyword>
<feature type="binding site" evidence="6">
    <location>
        <position position="73"/>
    </location>
    <ligand>
        <name>[4Fe-4S] cluster</name>
        <dbReference type="ChEBI" id="CHEBI:49883"/>
        <note>4Fe-4S-S-AdoMet</note>
    </ligand>
</feature>
<dbReference type="InterPro" id="IPR007197">
    <property type="entry name" value="rSAM"/>
</dbReference>
<dbReference type="SFLD" id="SFLDG01064">
    <property type="entry name" value="F420__menaquinone_cofactor_bio"/>
    <property type="match status" value="1"/>
</dbReference>
<dbReference type="GO" id="GO:0016765">
    <property type="term" value="F:transferase activity, transferring alkyl or aryl (other than methyl) groups"/>
    <property type="evidence" value="ECO:0007669"/>
    <property type="project" value="InterPro"/>
</dbReference>
<evidence type="ECO:0000256" key="5">
    <source>
        <dbReference type="ARBA" id="ARBA00023014"/>
    </source>
</evidence>
<evidence type="ECO:0000313" key="9">
    <source>
        <dbReference type="EMBL" id="AEM38071.1"/>
    </source>
</evidence>
<dbReference type="Gene3D" id="3.20.20.70">
    <property type="entry name" value="Aldolase class I"/>
    <property type="match status" value="1"/>
</dbReference>
<dbReference type="PIRSF" id="PIRSF004762">
    <property type="entry name" value="CHP00423"/>
    <property type="match status" value="1"/>
</dbReference>
<dbReference type="InterPro" id="IPR034405">
    <property type="entry name" value="F420"/>
</dbReference>
<comment type="cofactor">
    <cofactor evidence="6">
        <name>[4Fe-4S] cluster</name>
        <dbReference type="ChEBI" id="CHEBI:49883"/>
    </cofactor>
    <text evidence="6">Binds 1 [4Fe-4S] cluster. The cluster is coordinated with 3 cysteines and an exchangeable S-adenosyl-L-methionine.</text>
</comment>
<dbReference type="SFLD" id="SFLDS00029">
    <property type="entry name" value="Radical_SAM"/>
    <property type="match status" value="1"/>
</dbReference>
<evidence type="ECO:0000313" key="10">
    <source>
        <dbReference type="Proteomes" id="UP000001037"/>
    </source>
</evidence>
<keyword evidence="2 6" id="KW-0949">S-adenosyl-L-methionine</keyword>
<protein>
    <submittedName>
        <fullName evidence="9">Radical SAM domain protein</fullName>
    </submittedName>
</protein>
<evidence type="ECO:0000256" key="1">
    <source>
        <dbReference type="ARBA" id="ARBA00022485"/>
    </source>
</evidence>
<evidence type="ECO:0000256" key="2">
    <source>
        <dbReference type="ARBA" id="ARBA00022691"/>
    </source>
</evidence>
<gene>
    <name evidence="9" type="ordered locus">Pyrfu_0199</name>
</gene>
<dbReference type="KEGG" id="pfm:Pyrfu_0199"/>
<evidence type="ECO:0000256" key="6">
    <source>
        <dbReference type="PIRSR" id="PIRSR004762-1"/>
    </source>
</evidence>
<evidence type="ECO:0000256" key="7">
    <source>
        <dbReference type="PIRSR" id="PIRSR004762-2"/>
    </source>
</evidence>
<dbReference type="GO" id="GO:0046872">
    <property type="term" value="F:metal ion binding"/>
    <property type="evidence" value="ECO:0007669"/>
    <property type="project" value="UniProtKB-KW"/>
</dbReference>
<dbReference type="EMBL" id="CP002838">
    <property type="protein sequence ID" value="AEM38071.1"/>
    <property type="molecule type" value="Genomic_DNA"/>
</dbReference>
<dbReference type="PANTHER" id="PTHR43076:SF1">
    <property type="entry name" value="LIPOYL SYNTHASE 2"/>
    <property type="match status" value="1"/>
</dbReference>
<dbReference type="InterPro" id="IPR045567">
    <property type="entry name" value="CofH/MnqC-like_C"/>
</dbReference>
<dbReference type="OrthoDB" id="8186at2157"/>
<dbReference type="SUPFAM" id="SSF102114">
    <property type="entry name" value="Radical SAM enzymes"/>
    <property type="match status" value="1"/>
</dbReference>
<keyword evidence="10" id="KW-1185">Reference proteome</keyword>
<dbReference type="AlphaFoldDB" id="G0EEV7"/>
<feature type="binding site" evidence="6">
    <location>
        <position position="70"/>
    </location>
    <ligand>
        <name>[4Fe-4S] cluster</name>
        <dbReference type="ChEBI" id="CHEBI:49883"/>
        <note>4Fe-4S-S-AdoMet</note>
    </ligand>
</feature>
<dbReference type="RefSeq" id="WP_014025748.1">
    <property type="nucleotide sequence ID" value="NC_015931.1"/>
</dbReference>
<evidence type="ECO:0000256" key="3">
    <source>
        <dbReference type="ARBA" id="ARBA00022723"/>
    </source>
</evidence>
<reference evidence="9 10" key="1">
    <citation type="journal article" date="2011" name="Stand. Genomic Sci.">
        <title>Complete genome sequence of the hyperthermophilic chemolithoautotroph Pyrolobus fumarii type strain (1A).</title>
        <authorList>
            <person name="Anderson I."/>
            <person name="Goker M."/>
            <person name="Nolan M."/>
            <person name="Lucas S."/>
            <person name="Hammon N."/>
            <person name="Deshpande S."/>
            <person name="Cheng J.F."/>
            <person name="Tapia R."/>
            <person name="Han C."/>
            <person name="Goodwin L."/>
            <person name="Pitluck S."/>
            <person name="Huntemann M."/>
            <person name="Liolios K."/>
            <person name="Ivanova N."/>
            <person name="Pagani I."/>
            <person name="Mavromatis K."/>
            <person name="Ovchinikova G."/>
            <person name="Pati A."/>
            <person name="Chen A."/>
            <person name="Palaniappan K."/>
            <person name="Land M."/>
            <person name="Hauser L."/>
            <person name="Brambilla E.M."/>
            <person name="Huber H."/>
            <person name="Yasawong M."/>
            <person name="Rohde M."/>
            <person name="Spring S."/>
            <person name="Abt B."/>
            <person name="Sikorski J."/>
            <person name="Wirth R."/>
            <person name="Detter J.C."/>
            <person name="Woyke T."/>
            <person name="Bristow J."/>
            <person name="Eisen J.A."/>
            <person name="Markowitz V."/>
            <person name="Hugenholtz P."/>
            <person name="Kyrpides N.C."/>
            <person name="Klenk H.P."/>
            <person name="Lapidus A."/>
        </authorList>
    </citation>
    <scope>NUCLEOTIDE SEQUENCE [LARGE SCALE GENOMIC DNA]</scope>
    <source>
        <strain evidence="10">DSM 11204 / 1A</strain>
    </source>
</reference>
<keyword evidence="3" id="KW-0479">Metal-binding</keyword>
<dbReference type="InterPro" id="IPR006638">
    <property type="entry name" value="Elp3/MiaA/NifB-like_rSAM"/>
</dbReference>
<feature type="binding site" evidence="7">
    <location>
        <position position="178"/>
    </location>
    <ligand>
        <name>S-adenosyl-L-methionine</name>
        <dbReference type="ChEBI" id="CHEBI:59789"/>
    </ligand>
</feature>
<dbReference type="Proteomes" id="UP000001037">
    <property type="component" value="Chromosome"/>
</dbReference>
<organism evidence="9 10">
    <name type="scientific">Pyrolobus fumarii (strain DSM 11204 / 1A)</name>
    <dbReference type="NCBI Taxonomy" id="694429"/>
    <lineage>
        <taxon>Archaea</taxon>
        <taxon>Thermoproteota</taxon>
        <taxon>Thermoprotei</taxon>
        <taxon>Desulfurococcales</taxon>
        <taxon>Pyrodictiaceae</taxon>
        <taxon>Pyrolobus</taxon>
    </lineage>
</organism>